<accession>A0A8J2RNQ7</accession>
<evidence type="ECO:0000256" key="1">
    <source>
        <dbReference type="SAM" id="MobiDB-lite"/>
    </source>
</evidence>
<evidence type="ECO:0000313" key="2">
    <source>
        <dbReference type="EMBL" id="CAH0104366.1"/>
    </source>
</evidence>
<feature type="compositionally biased region" description="Polar residues" evidence="1">
    <location>
        <begin position="1"/>
        <end position="11"/>
    </location>
</feature>
<organism evidence="2 3">
    <name type="scientific">Daphnia galeata</name>
    <dbReference type="NCBI Taxonomy" id="27404"/>
    <lineage>
        <taxon>Eukaryota</taxon>
        <taxon>Metazoa</taxon>
        <taxon>Ecdysozoa</taxon>
        <taxon>Arthropoda</taxon>
        <taxon>Crustacea</taxon>
        <taxon>Branchiopoda</taxon>
        <taxon>Diplostraca</taxon>
        <taxon>Cladocera</taxon>
        <taxon>Anomopoda</taxon>
        <taxon>Daphniidae</taxon>
        <taxon>Daphnia</taxon>
    </lineage>
</organism>
<feature type="region of interest" description="Disordered" evidence="1">
    <location>
        <begin position="1"/>
        <end position="61"/>
    </location>
</feature>
<reference evidence="2" key="1">
    <citation type="submission" date="2021-11" db="EMBL/GenBank/DDBJ databases">
        <authorList>
            <person name="Schell T."/>
        </authorList>
    </citation>
    <scope>NUCLEOTIDE SEQUENCE</scope>
    <source>
        <strain evidence="2">M5</strain>
    </source>
</reference>
<name>A0A8J2RNQ7_9CRUS</name>
<protein>
    <submittedName>
        <fullName evidence="2">Uncharacterized protein</fullName>
    </submittedName>
</protein>
<dbReference type="EMBL" id="CAKKLH010000135">
    <property type="protein sequence ID" value="CAH0104366.1"/>
    <property type="molecule type" value="Genomic_DNA"/>
</dbReference>
<comment type="caution">
    <text evidence="2">The sequence shown here is derived from an EMBL/GenBank/DDBJ whole genome shotgun (WGS) entry which is preliminary data.</text>
</comment>
<dbReference type="AlphaFoldDB" id="A0A8J2RNQ7"/>
<sequence length="80" mass="9116">MTTRLKTQTKTQNKHPHLSQLEMASTLTVPQTENNAKRPSGSNTEGWVEGEDRGRQSRAQAHLRNDWIAVPALAYFRSFH</sequence>
<keyword evidence="3" id="KW-1185">Reference proteome</keyword>
<dbReference type="Proteomes" id="UP000789390">
    <property type="component" value="Unassembled WGS sequence"/>
</dbReference>
<feature type="compositionally biased region" description="Polar residues" evidence="1">
    <location>
        <begin position="22"/>
        <end position="34"/>
    </location>
</feature>
<proteinExistence type="predicted"/>
<gene>
    <name evidence="2" type="ORF">DGAL_LOCUS7215</name>
</gene>
<evidence type="ECO:0000313" key="3">
    <source>
        <dbReference type="Proteomes" id="UP000789390"/>
    </source>
</evidence>